<feature type="domain" description="Thiamine phosphate synthase/TenI" evidence="3">
    <location>
        <begin position="17"/>
        <end position="181"/>
    </location>
</feature>
<reference evidence="5" key="1">
    <citation type="submission" date="2016-04" db="EMBL/GenBank/DDBJ databases">
        <authorList>
            <person name="Chen L."/>
            <person name="Zhuang W."/>
            <person name="Wang G."/>
        </authorList>
    </citation>
    <scope>NUCLEOTIDE SEQUENCE [LARGE SCALE GENOMIC DNA]</scope>
    <source>
        <strain evidence="5">208</strain>
    </source>
</reference>
<gene>
    <name evidence="4" type="ORF">A4R26_20555</name>
</gene>
<dbReference type="PANTHER" id="PTHR20857:SF15">
    <property type="entry name" value="THIAMINE-PHOSPHATE SYNTHASE"/>
    <property type="match status" value="1"/>
</dbReference>
<dbReference type="SUPFAM" id="SSF51391">
    <property type="entry name" value="Thiamin phosphate synthase"/>
    <property type="match status" value="1"/>
</dbReference>
<comment type="caution">
    <text evidence="4">The sequence shown here is derived from an EMBL/GenBank/DDBJ whole genome shotgun (WGS) entry which is preliminary data.</text>
</comment>
<organism evidence="4 5">
    <name type="scientific">Niastella populi</name>
    <dbReference type="NCBI Taxonomy" id="550983"/>
    <lineage>
        <taxon>Bacteria</taxon>
        <taxon>Pseudomonadati</taxon>
        <taxon>Bacteroidota</taxon>
        <taxon>Chitinophagia</taxon>
        <taxon>Chitinophagales</taxon>
        <taxon>Chitinophagaceae</taxon>
        <taxon>Niastella</taxon>
    </lineage>
</organism>
<evidence type="ECO:0000313" key="4">
    <source>
        <dbReference type="EMBL" id="OQP59849.1"/>
    </source>
</evidence>
<keyword evidence="5" id="KW-1185">Reference proteome</keyword>
<dbReference type="GO" id="GO:0005737">
    <property type="term" value="C:cytoplasm"/>
    <property type="evidence" value="ECO:0007669"/>
    <property type="project" value="TreeGrafter"/>
</dbReference>
<dbReference type="GO" id="GO:0009228">
    <property type="term" value="P:thiamine biosynthetic process"/>
    <property type="evidence" value="ECO:0007669"/>
    <property type="project" value="UniProtKB-KW"/>
</dbReference>
<dbReference type="InterPro" id="IPR036206">
    <property type="entry name" value="ThiamineP_synth_sf"/>
</dbReference>
<protein>
    <recommendedName>
        <fullName evidence="3">Thiamine phosphate synthase/TenI domain-containing protein</fullName>
    </recommendedName>
</protein>
<keyword evidence="2" id="KW-0784">Thiamine biosynthesis</keyword>
<dbReference type="Gene3D" id="3.20.20.70">
    <property type="entry name" value="Aldolase class I"/>
    <property type="match status" value="1"/>
</dbReference>
<dbReference type="Proteomes" id="UP000192276">
    <property type="component" value="Unassembled WGS sequence"/>
</dbReference>
<sequence length="204" mass="23156">MFQLIVISNPVMLPGEAAIIQQLFEEGLEIFHLRKPDADEQAMRNLLDGIPTVYHNRIAMHGFFHLMSTYDLHRWHFREEHRQGATAESLLQLKEKGYTLSTSVHDIETVQNLSSCFSYTFFSPVFDSISKQQYRGVAGDDFYLTPEQKTVPVIALGGIGAGNIKKVAEMNFDGAAVLGSIWNEPEKAVERWVALEKSFQNMFN</sequence>
<evidence type="ECO:0000256" key="2">
    <source>
        <dbReference type="ARBA" id="ARBA00022977"/>
    </source>
</evidence>
<dbReference type="Pfam" id="PF02581">
    <property type="entry name" value="TMP-TENI"/>
    <property type="match status" value="1"/>
</dbReference>
<dbReference type="InterPro" id="IPR013785">
    <property type="entry name" value="Aldolase_TIM"/>
</dbReference>
<evidence type="ECO:0000313" key="5">
    <source>
        <dbReference type="Proteomes" id="UP000192276"/>
    </source>
</evidence>
<evidence type="ECO:0000256" key="1">
    <source>
        <dbReference type="ARBA" id="ARBA00004948"/>
    </source>
</evidence>
<evidence type="ECO:0000259" key="3">
    <source>
        <dbReference type="Pfam" id="PF02581"/>
    </source>
</evidence>
<name>A0A1V9FNA9_9BACT</name>
<dbReference type="STRING" id="550983.A4R26_20555"/>
<dbReference type="CDD" id="cd00564">
    <property type="entry name" value="TMP_TenI"/>
    <property type="match status" value="1"/>
</dbReference>
<proteinExistence type="predicted"/>
<dbReference type="AlphaFoldDB" id="A0A1V9FNA9"/>
<comment type="pathway">
    <text evidence="1">Cofactor biosynthesis; thiamine diphosphate biosynthesis.</text>
</comment>
<accession>A0A1V9FNA9</accession>
<dbReference type="GO" id="GO:0004789">
    <property type="term" value="F:thiamine-phosphate diphosphorylase activity"/>
    <property type="evidence" value="ECO:0007669"/>
    <property type="project" value="TreeGrafter"/>
</dbReference>
<dbReference type="EMBL" id="LWBP01000167">
    <property type="protein sequence ID" value="OQP59849.1"/>
    <property type="molecule type" value="Genomic_DNA"/>
</dbReference>
<dbReference type="PANTHER" id="PTHR20857">
    <property type="entry name" value="THIAMINE-PHOSPHATE PYROPHOSPHORYLASE"/>
    <property type="match status" value="1"/>
</dbReference>
<dbReference type="InterPro" id="IPR022998">
    <property type="entry name" value="ThiamineP_synth_TenI"/>
</dbReference>